<keyword evidence="2" id="KW-1185">Reference proteome</keyword>
<reference evidence="1 2" key="1">
    <citation type="submission" date="2016-10" db="EMBL/GenBank/DDBJ databases">
        <authorList>
            <person name="de Groot N.N."/>
        </authorList>
    </citation>
    <scope>NUCLEOTIDE SEQUENCE [LARGE SCALE GENOMIC DNA]</scope>
    <source>
        <strain evidence="1 2">CGMCC 1.7005</strain>
    </source>
</reference>
<dbReference type="Proteomes" id="UP000236454">
    <property type="component" value="Unassembled WGS sequence"/>
</dbReference>
<sequence length="30" mass="3701">MFGEYPVGYTPKLDHYQKYCNERIVHINER</sequence>
<dbReference type="AlphaFoldDB" id="A0A1I6XVL8"/>
<gene>
    <name evidence="1" type="ORF">SAMN05216474_0473</name>
</gene>
<protein>
    <submittedName>
        <fullName evidence="1">Uncharacterized protein</fullName>
    </submittedName>
</protein>
<dbReference type="EMBL" id="FPAS01000001">
    <property type="protein sequence ID" value="SFT42196.1"/>
    <property type="molecule type" value="Genomic_DNA"/>
</dbReference>
<accession>A0A1I6XVL8</accession>
<evidence type="ECO:0000313" key="2">
    <source>
        <dbReference type="Proteomes" id="UP000236454"/>
    </source>
</evidence>
<evidence type="ECO:0000313" key="1">
    <source>
        <dbReference type="EMBL" id="SFT42196.1"/>
    </source>
</evidence>
<proteinExistence type="predicted"/>
<organism evidence="1 2">
    <name type="scientific">Lishizhenia tianjinensis</name>
    <dbReference type="NCBI Taxonomy" id="477690"/>
    <lineage>
        <taxon>Bacteria</taxon>
        <taxon>Pseudomonadati</taxon>
        <taxon>Bacteroidota</taxon>
        <taxon>Flavobacteriia</taxon>
        <taxon>Flavobacteriales</taxon>
        <taxon>Crocinitomicaceae</taxon>
        <taxon>Lishizhenia</taxon>
    </lineage>
</organism>
<name>A0A1I6XVL8_9FLAO</name>